<sequence>MLSPLADLLDASALSLPSVAVGAVPVDGVPLTELVLSVFAVLSGLTPVLPASPLGVVDLDWASTPAAPDPERPLDPCDCAMETSANGIKHAAKAMRFFIAFS</sequence>
<proteinExistence type="predicted"/>
<keyword evidence="2" id="KW-1185">Reference proteome</keyword>
<evidence type="ECO:0000313" key="2">
    <source>
        <dbReference type="Proteomes" id="UP000234328"/>
    </source>
</evidence>
<gene>
    <name evidence="1" type="ORF">CR155_19160</name>
</gene>
<name>A0A2N4UAZ1_9BURK</name>
<dbReference type="EMBL" id="PDNV01000015">
    <property type="protein sequence ID" value="PLC52168.1"/>
    <property type="molecule type" value="Genomic_DNA"/>
</dbReference>
<reference evidence="1 2" key="1">
    <citation type="submission" date="2017-10" db="EMBL/GenBank/DDBJ databases">
        <title>Two draft genome sequences of Pusillimonas sp. strains isolated from a nitrate- and radionuclide-contaminated groundwater in Russia.</title>
        <authorList>
            <person name="Grouzdev D.S."/>
            <person name="Tourova T.P."/>
            <person name="Goeva M.A."/>
            <person name="Babich T.L."/>
            <person name="Sokolova D.S."/>
            <person name="Abdullin R."/>
            <person name="Poltaraus A.B."/>
            <person name="Toshchakov S.V."/>
            <person name="Nazina T.N."/>
        </authorList>
    </citation>
    <scope>NUCLEOTIDE SEQUENCE [LARGE SCALE GENOMIC DNA]</scope>
    <source>
        <strain evidence="1 2">JR1/69-2-13</strain>
    </source>
</reference>
<dbReference type="RefSeq" id="WP_102071646.1">
    <property type="nucleotide sequence ID" value="NZ_PDNV01000015.1"/>
</dbReference>
<evidence type="ECO:0000313" key="1">
    <source>
        <dbReference type="EMBL" id="PLC52168.1"/>
    </source>
</evidence>
<organism evidence="1 2">
    <name type="scientific">Pollutimonas nitritireducens</name>
    <dbReference type="NCBI Taxonomy" id="2045209"/>
    <lineage>
        <taxon>Bacteria</taxon>
        <taxon>Pseudomonadati</taxon>
        <taxon>Pseudomonadota</taxon>
        <taxon>Betaproteobacteria</taxon>
        <taxon>Burkholderiales</taxon>
        <taxon>Alcaligenaceae</taxon>
        <taxon>Pollutimonas</taxon>
    </lineage>
</organism>
<dbReference type="AlphaFoldDB" id="A0A2N4UAZ1"/>
<protein>
    <submittedName>
        <fullName evidence="1">Uncharacterized protein</fullName>
    </submittedName>
</protein>
<dbReference type="Proteomes" id="UP000234328">
    <property type="component" value="Unassembled WGS sequence"/>
</dbReference>
<accession>A0A2N4UAZ1</accession>
<comment type="caution">
    <text evidence="1">The sequence shown here is derived from an EMBL/GenBank/DDBJ whole genome shotgun (WGS) entry which is preliminary data.</text>
</comment>